<evidence type="ECO:0000256" key="2">
    <source>
        <dbReference type="SAM" id="SignalP"/>
    </source>
</evidence>
<feature type="chain" id="PRO_5035269577" evidence="2">
    <location>
        <begin position="19"/>
        <end position="167"/>
    </location>
</feature>
<feature type="compositionally biased region" description="Polar residues" evidence="1">
    <location>
        <begin position="93"/>
        <end position="108"/>
    </location>
</feature>
<dbReference type="EMBL" id="BMJQ01000008">
    <property type="protein sequence ID" value="GGF24304.1"/>
    <property type="molecule type" value="Genomic_DNA"/>
</dbReference>
<dbReference type="PROSITE" id="PS51257">
    <property type="entry name" value="PROKAR_LIPOPROTEIN"/>
    <property type="match status" value="1"/>
</dbReference>
<dbReference type="InterPro" id="IPR032635">
    <property type="entry name" value="Anti_2"/>
</dbReference>
<accession>A0A8J2YUT5</accession>
<feature type="signal peptide" evidence="2">
    <location>
        <begin position="1"/>
        <end position="18"/>
    </location>
</feature>
<reference evidence="4" key="1">
    <citation type="journal article" date="2014" name="Int. J. Syst. Evol. Microbiol.">
        <title>Complete genome sequence of Corynebacterium casei LMG S-19264T (=DSM 44701T), isolated from a smear-ripened cheese.</title>
        <authorList>
            <consortium name="US DOE Joint Genome Institute (JGI-PGF)"/>
            <person name="Walter F."/>
            <person name="Albersmeier A."/>
            <person name="Kalinowski J."/>
            <person name="Ruckert C."/>
        </authorList>
    </citation>
    <scope>NUCLEOTIDE SEQUENCE</scope>
    <source>
        <strain evidence="4">CGMCC 1.15725</strain>
    </source>
</reference>
<keyword evidence="5" id="KW-1185">Reference proteome</keyword>
<dbReference type="AlphaFoldDB" id="A0A8J2YUT5"/>
<comment type="caution">
    <text evidence="4">The sequence shown here is derived from an EMBL/GenBank/DDBJ whole genome shotgun (WGS) entry which is preliminary data.</text>
</comment>
<evidence type="ECO:0000259" key="3">
    <source>
        <dbReference type="Pfam" id="PF16998"/>
    </source>
</evidence>
<keyword evidence="2" id="KW-0732">Signal</keyword>
<gene>
    <name evidence="4" type="primary">omp</name>
    <name evidence="4" type="ORF">GCM10011611_32940</name>
</gene>
<organism evidence="4 5">
    <name type="scientific">Aliidongia dinghuensis</name>
    <dbReference type="NCBI Taxonomy" id="1867774"/>
    <lineage>
        <taxon>Bacteria</taxon>
        <taxon>Pseudomonadati</taxon>
        <taxon>Pseudomonadota</taxon>
        <taxon>Alphaproteobacteria</taxon>
        <taxon>Rhodospirillales</taxon>
        <taxon>Dongiaceae</taxon>
        <taxon>Aliidongia</taxon>
    </lineage>
</organism>
<dbReference type="Proteomes" id="UP000646365">
    <property type="component" value="Unassembled WGS sequence"/>
</dbReference>
<dbReference type="InterPro" id="IPR016364">
    <property type="entry name" value="Surface_antigen_Rickettsia"/>
</dbReference>
<name>A0A8J2YUT5_9PROT</name>
<dbReference type="PIRSF" id="PIRSF002721">
    <property type="entry name" value="Surface_antigen_Rickettsia"/>
    <property type="match status" value="1"/>
</dbReference>
<evidence type="ECO:0000313" key="5">
    <source>
        <dbReference type="Proteomes" id="UP000646365"/>
    </source>
</evidence>
<protein>
    <submittedName>
        <fullName evidence="4">17 kDa surface antigen</fullName>
    </submittedName>
</protein>
<reference evidence="4" key="2">
    <citation type="submission" date="2020-09" db="EMBL/GenBank/DDBJ databases">
        <authorList>
            <person name="Sun Q."/>
            <person name="Zhou Y."/>
        </authorList>
    </citation>
    <scope>NUCLEOTIDE SEQUENCE</scope>
    <source>
        <strain evidence="4">CGMCC 1.15725</strain>
    </source>
</reference>
<evidence type="ECO:0000256" key="1">
    <source>
        <dbReference type="SAM" id="MobiDB-lite"/>
    </source>
</evidence>
<evidence type="ECO:0000313" key="4">
    <source>
        <dbReference type="EMBL" id="GGF24304.1"/>
    </source>
</evidence>
<feature type="region of interest" description="Disordered" evidence="1">
    <location>
        <begin position="93"/>
        <end position="115"/>
    </location>
</feature>
<proteinExistence type="predicted"/>
<sequence length="167" mass="17077">MRKVLISALCVVTLAACAQQGQQGYAPPGEVGLNKTTGGALVGAGLGGLAGSQLGHGSGKLATTALGVVLGGLLGGSVGASLDRADQAALNQSTQNALESAPTNQPVQWRNPDNGHYGTVVPVRTYQPNPGQYCREFQQTVVIGGQSQQAYGTACRQPDGTWQMQQS</sequence>
<feature type="domain" description="Surface antigen" evidence="3">
    <location>
        <begin position="82"/>
        <end position="165"/>
    </location>
</feature>
<dbReference type="RefSeq" id="WP_189047684.1">
    <property type="nucleotide sequence ID" value="NZ_BMJQ01000008.1"/>
</dbReference>
<dbReference type="Pfam" id="PF16998">
    <property type="entry name" value="17kDa_Anti_2"/>
    <property type="match status" value="1"/>
</dbReference>